<feature type="chain" id="PRO_5043887288" evidence="1">
    <location>
        <begin position="23"/>
        <end position="108"/>
    </location>
</feature>
<comment type="caution">
    <text evidence="2">The sequence shown here is derived from an EMBL/GenBank/DDBJ whole genome shotgun (WGS) entry which is preliminary data.</text>
</comment>
<gene>
    <name evidence="2" type="ORF">ElyMa_000988100</name>
</gene>
<evidence type="ECO:0000313" key="2">
    <source>
        <dbReference type="EMBL" id="GFR97230.1"/>
    </source>
</evidence>
<reference evidence="2 3" key="1">
    <citation type="journal article" date="2021" name="Elife">
        <title>Chloroplast acquisition without the gene transfer in kleptoplastic sea slugs, Plakobranchus ocellatus.</title>
        <authorList>
            <person name="Maeda T."/>
            <person name="Takahashi S."/>
            <person name="Yoshida T."/>
            <person name="Shimamura S."/>
            <person name="Takaki Y."/>
            <person name="Nagai Y."/>
            <person name="Toyoda A."/>
            <person name="Suzuki Y."/>
            <person name="Arimoto A."/>
            <person name="Ishii H."/>
            <person name="Satoh N."/>
            <person name="Nishiyama T."/>
            <person name="Hasebe M."/>
            <person name="Maruyama T."/>
            <person name="Minagawa J."/>
            <person name="Obokata J."/>
            <person name="Shigenobu S."/>
        </authorList>
    </citation>
    <scope>NUCLEOTIDE SEQUENCE [LARGE SCALE GENOMIC DNA]</scope>
</reference>
<organism evidence="2 3">
    <name type="scientific">Elysia marginata</name>
    <dbReference type="NCBI Taxonomy" id="1093978"/>
    <lineage>
        <taxon>Eukaryota</taxon>
        <taxon>Metazoa</taxon>
        <taxon>Spiralia</taxon>
        <taxon>Lophotrochozoa</taxon>
        <taxon>Mollusca</taxon>
        <taxon>Gastropoda</taxon>
        <taxon>Heterobranchia</taxon>
        <taxon>Euthyneura</taxon>
        <taxon>Panpulmonata</taxon>
        <taxon>Sacoglossa</taxon>
        <taxon>Placobranchoidea</taxon>
        <taxon>Plakobranchidae</taxon>
        <taxon>Elysia</taxon>
    </lineage>
</organism>
<dbReference type="Proteomes" id="UP000762676">
    <property type="component" value="Unassembled WGS sequence"/>
</dbReference>
<evidence type="ECO:0000313" key="3">
    <source>
        <dbReference type="Proteomes" id="UP000762676"/>
    </source>
</evidence>
<dbReference type="AlphaFoldDB" id="A0AAV4HKN6"/>
<sequence>MFIRVFTLCVVLLDLTLTSTTARSIRIPERFAESHEDSLQDKMHMVGQLLLNCLSQFDTSNLSETPVVISQHYPYMDYNEAAMTDELSSMIRQMERQLFNCRELLKEY</sequence>
<evidence type="ECO:0000256" key="1">
    <source>
        <dbReference type="SAM" id="SignalP"/>
    </source>
</evidence>
<protein>
    <submittedName>
        <fullName evidence="2">Uncharacterized protein</fullName>
    </submittedName>
</protein>
<keyword evidence="3" id="KW-1185">Reference proteome</keyword>
<name>A0AAV4HKN6_9GAST</name>
<dbReference type="EMBL" id="BMAT01002019">
    <property type="protein sequence ID" value="GFR97230.1"/>
    <property type="molecule type" value="Genomic_DNA"/>
</dbReference>
<proteinExistence type="predicted"/>
<keyword evidence="1" id="KW-0732">Signal</keyword>
<feature type="signal peptide" evidence="1">
    <location>
        <begin position="1"/>
        <end position="22"/>
    </location>
</feature>
<accession>A0AAV4HKN6</accession>